<comment type="caution">
    <text evidence="1">The sequence shown here is derived from an EMBL/GenBank/DDBJ whole genome shotgun (WGS) entry which is preliminary data.</text>
</comment>
<gene>
    <name evidence="1" type="ORF">KPH14_011166</name>
</gene>
<dbReference type="EMBL" id="JAIFRP010000130">
    <property type="protein sequence ID" value="KAK2578963.1"/>
    <property type="molecule type" value="Genomic_DNA"/>
</dbReference>
<evidence type="ECO:0000313" key="1">
    <source>
        <dbReference type="EMBL" id="KAK2578963.1"/>
    </source>
</evidence>
<reference evidence="1" key="1">
    <citation type="submission" date="2021-08" db="EMBL/GenBank/DDBJ databases">
        <authorList>
            <person name="Misof B."/>
            <person name="Oliver O."/>
            <person name="Podsiadlowski L."/>
            <person name="Donath A."/>
            <person name="Peters R."/>
            <person name="Mayer C."/>
            <person name="Rust J."/>
            <person name="Gunkel S."/>
            <person name="Lesny P."/>
            <person name="Martin S."/>
            <person name="Oeyen J.P."/>
            <person name="Petersen M."/>
            <person name="Panagiotis P."/>
            <person name="Wilbrandt J."/>
            <person name="Tanja T."/>
        </authorList>
    </citation>
    <scope>NUCLEOTIDE SEQUENCE</scope>
    <source>
        <strain evidence="1">GBR_01_08_01A</strain>
        <tissue evidence="1">Thorax + abdomen</tissue>
    </source>
</reference>
<dbReference type="AlphaFoldDB" id="A0AAD9RGP9"/>
<organism evidence="1 2">
    <name type="scientific">Odynerus spinipes</name>
    <dbReference type="NCBI Taxonomy" id="1348599"/>
    <lineage>
        <taxon>Eukaryota</taxon>
        <taxon>Metazoa</taxon>
        <taxon>Ecdysozoa</taxon>
        <taxon>Arthropoda</taxon>
        <taxon>Hexapoda</taxon>
        <taxon>Insecta</taxon>
        <taxon>Pterygota</taxon>
        <taxon>Neoptera</taxon>
        <taxon>Endopterygota</taxon>
        <taxon>Hymenoptera</taxon>
        <taxon>Apocrita</taxon>
        <taxon>Aculeata</taxon>
        <taxon>Vespoidea</taxon>
        <taxon>Vespidae</taxon>
        <taxon>Eumeninae</taxon>
        <taxon>Odynerus</taxon>
    </lineage>
</organism>
<sequence length="104" mass="11483">MGKGPTSVEINSKLMRIVLVAAIVIETAAKFAKLEFGFWWKKERNSADTHKQREAPGVALRCAPSLNVKSTSFTTLLTSLSFRLRQSGVVRKSAGTHAQYPYTV</sequence>
<keyword evidence="2" id="KW-1185">Reference proteome</keyword>
<evidence type="ECO:0000313" key="2">
    <source>
        <dbReference type="Proteomes" id="UP001258017"/>
    </source>
</evidence>
<name>A0AAD9RGP9_9HYME</name>
<reference evidence="1" key="2">
    <citation type="journal article" date="2023" name="Commun. Biol.">
        <title>Intrasexual cuticular hydrocarbon dimorphism in a wasp sheds light on hydrocarbon biosynthesis genes in Hymenoptera.</title>
        <authorList>
            <person name="Moris V.C."/>
            <person name="Podsiadlowski L."/>
            <person name="Martin S."/>
            <person name="Oeyen J.P."/>
            <person name="Donath A."/>
            <person name="Petersen M."/>
            <person name="Wilbrandt J."/>
            <person name="Misof B."/>
            <person name="Liedtke D."/>
            <person name="Thamm M."/>
            <person name="Scheiner R."/>
            <person name="Schmitt T."/>
            <person name="Niehuis O."/>
        </authorList>
    </citation>
    <scope>NUCLEOTIDE SEQUENCE</scope>
    <source>
        <strain evidence="1">GBR_01_08_01A</strain>
    </source>
</reference>
<proteinExistence type="predicted"/>
<protein>
    <submittedName>
        <fullName evidence="1">Uncharacterized protein</fullName>
    </submittedName>
</protein>
<accession>A0AAD9RGP9</accession>
<dbReference type="Proteomes" id="UP001258017">
    <property type="component" value="Unassembled WGS sequence"/>
</dbReference>